<keyword evidence="2 4" id="KW-0238">DNA-binding</keyword>
<evidence type="ECO:0000256" key="1">
    <source>
        <dbReference type="ARBA" id="ARBA00023015"/>
    </source>
</evidence>
<dbReference type="Pfam" id="PF00440">
    <property type="entry name" value="TetR_N"/>
    <property type="match status" value="1"/>
</dbReference>
<feature type="DNA-binding region" description="H-T-H motif" evidence="4">
    <location>
        <begin position="29"/>
        <end position="48"/>
    </location>
</feature>
<reference evidence="6" key="2">
    <citation type="journal article" date="2021" name="J Anim Sci Technol">
        <title>Complete genome sequence of Paenibacillus konkukensis sp. nov. SK3146 as a potential probiotic strain.</title>
        <authorList>
            <person name="Jung H.I."/>
            <person name="Park S."/>
            <person name="Niu K.M."/>
            <person name="Lee S.W."/>
            <person name="Kothari D."/>
            <person name="Yi K.J."/>
            <person name="Kim S.K."/>
        </authorList>
    </citation>
    <scope>NUCLEOTIDE SEQUENCE</scope>
    <source>
        <strain evidence="6">SK3146</strain>
    </source>
</reference>
<evidence type="ECO:0000256" key="2">
    <source>
        <dbReference type="ARBA" id="ARBA00023125"/>
    </source>
</evidence>
<name>A0ABY4RRW2_9BACL</name>
<dbReference type="InterPro" id="IPR011075">
    <property type="entry name" value="TetR_C"/>
</dbReference>
<dbReference type="PROSITE" id="PS50977">
    <property type="entry name" value="HTH_TETR_2"/>
    <property type="match status" value="1"/>
</dbReference>
<accession>A0ABY4RRW2</accession>
<dbReference type="SUPFAM" id="SSF46689">
    <property type="entry name" value="Homeodomain-like"/>
    <property type="match status" value="1"/>
</dbReference>
<evidence type="ECO:0000313" key="6">
    <source>
        <dbReference type="EMBL" id="UQZ84770.1"/>
    </source>
</evidence>
<dbReference type="InterPro" id="IPR001647">
    <property type="entry name" value="HTH_TetR"/>
</dbReference>
<evidence type="ECO:0000259" key="5">
    <source>
        <dbReference type="PROSITE" id="PS50977"/>
    </source>
</evidence>
<dbReference type="InterPro" id="IPR009057">
    <property type="entry name" value="Homeodomain-like_sf"/>
</dbReference>
<evidence type="ECO:0000256" key="3">
    <source>
        <dbReference type="ARBA" id="ARBA00023163"/>
    </source>
</evidence>
<dbReference type="PANTHER" id="PTHR47506">
    <property type="entry name" value="TRANSCRIPTIONAL REGULATORY PROTEIN"/>
    <property type="match status" value="1"/>
</dbReference>
<keyword evidence="3" id="KW-0804">Transcription</keyword>
<keyword evidence="1" id="KW-0805">Transcription regulation</keyword>
<dbReference type="SUPFAM" id="SSF48498">
    <property type="entry name" value="Tetracyclin repressor-like, C-terminal domain"/>
    <property type="match status" value="1"/>
</dbReference>
<gene>
    <name evidence="6" type="primary">comR_2</name>
    <name evidence="6" type="ORF">SK3146_04025</name>
</gene>
<dbReference type="RefSeq" id="WP_249860502.1">
    <property type="nucleotide sequence ID" value="NZ_CP027059.1"/>
</dbReference>
<dbReference type="Proteomes" id="UP001057134">
    <property type="component" value="Chromosome"/>
</dbReference>
<dbReference type="EMBL" id="CP027059">
    <property type="protein sequence ID" value="UQZ84770.1"/>
    <property type="molecule type" value="Genomic_DNA"/>
</dbReference>
<dbReference type="InterPro" id="IPR036271">
    <property type="entry name" value="Tet_transcr_reg_TetR-rel_C_sf"/>
</dbReference>
<dbReference type="Gene3D" id="1.10.357.10">
    <property type="entry name" value="Tetracycline Repressor, domain 2"/>
    <property type="match status" value="1"/>
</dbReference>
<feature type="domain" description="HTH tetR-type" evidence="5">
    <location>
        <begin position="6"/>
        <end position="66"/>
    </location>
</feature>
<dbReference type="Pfam" id="PF16925">
    <property type="entry name" value="TetR_C_13"/>
    <property type="match status" value="1"/>
</dbReference>
<proteinExistence type="predicted"/>
<evidence type="ECO:0000256" key="4">
    <source>
        <dbReference type="PROSITE-ProRule" id="PRU00335"/>
    </source>
</evidence>
<protein>
    <submittedName>
        <fullName evidence="6">HTH-type transcriptional repressor ComR</fullName>
    </submittedName>
</protein>
<sequence length="195" mass="21671">MARPRDFDRQQALERAMHIFWSKGYEGATMPDLLEGMGVSRSSLYNAYGDKLALFHEAVAHYRQTIGESKRQPLLRSDSAKQCIRSYLQLLVDTALSGDGTHPGGCLFTNLATSLETADESVRQTVLHSLNQLEQQLYDVLERGRQSGEIAADKDIRSIARMLLGLAQGINVVSRASKDREQLEGMVRAAMTALE</sequence>
<keyword evidence="7" id="KW-1185">Reference proteome</keyword>
<evidence type="ECO:0000313" key="7">
    <source>
        <dbReference type="Proteomes" id="UP001057134"/>
    </source>
</evidence>
<organism evidence="6 7">
    <name type="scientific">Paenibacillus konkukensis</name>
    <dbReference type="NCBI Taxonomy" id="2020716"/>
    <lineage>
        <taxon>Bacteria</taxon>
        <taxon>Bacillati</taxon>
        <taxon>Bacillota</taxon>
        <taxon>Bacilli</taxon>
        <taxon>Bacillales</taxon>
        <taxon>Paenibacillaceae</taxon>
        <taxon>Paenibacillus</taxon>
    </lineage>
</organism>
<dbReference type="Gene3D" id="1.10.10.60">
    <property type="entry name" value="Homeodomain-like"/>
    <property type="match status" value="1"/>
</dbReference>
<dbReference type="PANTHER" id="PTHR47506:SF1">
    <property type="entry name" value="HTH-TYPE TRANSCRIPTIONAL REGULATOR YJDC"/>
    <property type="match status" value="1"/>
</dbReference>
<reference evidence="6" key="1">
    <citation type="submission" date="2018-02" db="EMBL/GenBank/DDBJ databases">
        <authorList>
            <person name="Kim S.-K."/>
            <person name="Jung H.-I."/>
            <person name="Lee S.-W."/>
        </authorList>
    </citation>
    <scope>NUCLEOTIDE SEQUENCE</scope>
    <source>
        <strain evidence="6">SK3146</strain>
    </source>
</reference>